<sequence length="335" mass="36088">MNKRSLVVRGRSWETGMYEYRPGGRGVRAAVIRGLCRIFVLPTLRWWPLRGPLARLMPLVDVVFRPVPRLAGTEYEPVRGAGWRGELVRPCDAATGGGAILYLHGGAFLFCGLASHRRIVERLALRTGLPVLSVAYRHLPKQRLDVSIADATDAFGWLVARGVPAESIVCIGDSAGGHLAFALAFHAARTGAGRPAGVVAMSPWLDFDNAAKSAHDNARRDVFIPATRLDRVAALLTGSEHSAAIDPLRSPVNLDPGVLPPVLIQCAEDEVLRCDAELMADRLSAAGIENTLQIWQGQVHAFPVLADLLPESRAALDDIAAFTTRVLPTPPAKCA</sequence>
<dbReference type="InterPro" id="IPR029058">
    <property type="entry name" value="AB_hydrolase_fold"/>
</dbReference>
<protein>
    <submittedName>
        <fullName evidence="4">Acetyl esterase/lipase</fullName>
    </submittedName>
</protein>
<proteinExistence type="inferred from homology"/>
<evidence type="ECO:0000256" key="2">
    <source>
        <dbReference type="ARBA" id="ARBA00022801"/>
    </source>
</evidence>
<evidence type="ECO:0000313" key="5">
    <source>
        <dbReference type="Proteomes" id="UP000540412"/>
    </source>
</evidence>
<reference evidence="4 5" key="1">
    <citation type="submission" date="2020-08" db="EMBL/GenBank/DDBJ databases">
        <title>Sequencing the genomes of 1000 actinobacteria strains.</title>
        <authorList>
            <person name="Klenk H.-P."/>
        </authorList>
    </citation>
    <scope>NUCLEOTIDE SEQUENCE [LARGE SCALE GENOMIC DNA]</scope>
    <source>
        <strain evidence="4 5">DSM 43582</strain>
    </source>
</reference>
<comment type="similarity">
    <text evidence="1">Belongs to the 'GDXG' lipolytic enzyme family.</text>
</comment>
<dbReference type="Proteomes" id="UP000540412">
    <property type="component" value="Unassembled WGS sequence"/>
</dbReference>
<dbReference type="InterPro" id="IPR013094">
    <property type="entry name" value="AB_hydrolase_3"/>
</dbReference>
<evidence type="ECO:0000256" key="1">
    <source>
        <dbReference type="ARBA" id="ARBA00010515"/>
    </source>
</evidence>
<evidence type="ECO:0000259" key="3">
    <source>
        <dbReference type="Pfam" id="PF07859"/>
    </source>
</evidence>
<dbReference type="RefSeq" id="WP_157185644.1">
    <property type="nucleotide sequence ID" value="NZ_JACHIT010000002.1"/>
</dbReference>
<dbReference type="EMBL" id="JACHIT010000002">
    <property type="protein sequence ID" value="MBB5918287.1"/>
    <property type="molecule type" value="Genomic_DNA"/>
</dbReference>
<keyword evidence="2" id="KW-0378">Hydrolase</keyword>
<dbReference type="AlphaFoldDB" id="A0A7W9UME5"/>
<accession>A0A7W9UME5</accession>
<feature type="domain" description="Alpha/beta hydrolase fold-3" evidence="3">
    <location>
        <begin position="100"/>
        <end position="302"/>
    </location>
</feature>
<name>A0A7W9UME5_9NOCA</name>
<dbReference type="PANTHER" id="PTHR48081:SF30">
    <property type="entry name" value="ACETYL-HYDROLASE LIPR-RELATED"/>
    <property type="match status" value="1"/>
</dbReference>
<dbReference type="Gene3D" id="3.40.50.1820">
    <property type="entry name" value="alpha/beta hydrolase"/>
    <property type="match status" value="1"/>
</dbReference>
<keyword evidence="5" id="KW-1185">Reference proteome</keyword>
<evidence type="ECO:0000313" key="4">
    <source>
        <dbReference type="EMBL" id="MBB5918287.1"/>
    </source>
</evidence>
<comment type="caution">
    <text evidence="4">The sequence shown here is derived from an EMBL/GenBank/DDBJ whole genome shotgun (WGS) entry which is preliminary data.</text>
</comment>
<dbReference type="Pfam" id="PF07859">
    <property type="entry name" value="Abhydrolase_3"/>
    <property type="match status" value="1"/>
</dbReference>
<organism evidence="4 5">
    <name type="scientific">Nocardia transvalensis</name>
    <dbReference type="NCBI Taxonomy" id="37333"/>
    <lineage>
        <taxon>Bacteria</taxon>
        <taxon>Bacillati</taxon>
        <taxon>Actinomycetota</taxon>
        <taxon>Actinomycetes</taxon>
        <taxon>Mycobacteriales</taxon>
        <taxon>Nocardiaceae</taxon>
        <taxon>Nocardia</taxon>
    </lineage>
</organism>
<dbReference type="PANTHER" id="PTHR48081">
    <property type="entry name" value="AB HYDROLASE SUPERFAMILY PROTEIN C4A8.06C"/>
    <property type="match status" value="1"/>
</dbReference>
<dbReference type="GO" id="GO:0004806">
    <property type="term" value="F:triacylglycerol lipase activity"/>
    <property type="evidence" value="ECO:0007669"/>
    <property type="project" value="TreeGrafter"/>
</dbReference>
<dbReference type="InterPro" id="IPR050300">
    <property type="entry name" value="GDXG_lipolytic_enzyme"/>
</dbReference>
<dbReference type="SUPFAM" id="SSF53474">
    <property type="entry name" value="alpha/beta-Hydrolases"/>
    <property type="match status" value="1"/>
</dbReference>
<gene>
    <name evidence="4" type="ORF">BJY24_007199</name>
</gene>